<dbReference type="PANTHER" id="PTHR21015">
    <property type="entry name" value="UDP-N-ACETYLGLUCOSAMINE--N-ACETYLMURAMYL-(PENTAPEPTIDE) PYROPHOSPHORYL-UNDECAPRENOL N-ACETYLGLUCOSAMINE TRANSFERASE 1"/>
    <property type="match status" value="1"/>
</dbReference>
<feature type="binding site" evidence="10">
    <location>
        <position position="176"/>
    </location>
    <ligand>
        <name>UDP-N-acetyl-alpha-D-glucosamine</name>
        <dbReference type="ChEBI" id="CHEBI:57705"/>
    </ligand>
</feature>
<evidence type="ECO:0000256" key="1">
    <source>
        <dbReference type="ARBA" id="ARBA00022475"/>
    </source>
</evidence>
<comment type="function">
    <text evidence="10">Cell wall formation. Catalyzes the transfer of a GlcNAc subunit on undecaprenyl-pyrophosphoryl-MurNAc-pentapeptide (lipid intermediate I) to form undecaprenyl-pyrophosphoryl-MurNAc-(pentapeptide)GlcNAc (lipid intermediate II).</text>
</comment>
<gene>
    <name evidence="10" type="primary">murG</name>
    <name evidence="13" type="ORF">COT92_02245</name>
</gene>
<dbReference type="GO" id="GO:0071555">
    <property type="term" value="P:cell wall organization"/>
    <property type="evidence" value="ECO:0007669"/>
    <property type="project" value="UniProtKB-KW"/>
</dbReference>
<dbReference type="InterPro" id="IPR004276">
    <property type="entry name" value="GlycoTrans_28_N"/>
</dbReference>
<dbReference type="AlphaFoldDB" id="A0A2H0VAU9"/>
<keyword evidence="5 10" id="KW-0133">Cell shape</keyword>
<feature type="binding site" evidence="10">
    <location>
        <begin position="10"/>
        <end position="12"/>
    </location>
    <ligand>
        <name>UDP-N-acetyl-alpha-D-glucosamine</name>
        <dbReference type="ChEBI" id="CHEBI:57705"/>
    </ligand>
</feature>
<evidence type="ECO:0000256" key="3">
    <source>
        <dbReference type="ARBA" id="ARBA00022676"/>
    </source>
</evidence>
<keyword evidence="3 10" id="KW-0328">Glycosyltransferase</keyword>
<evidence type="ECO:0000259" key="11">
    <source>
        <dbReference type="Pfam" id="PF03033"/>
    </source>
</evidence>
<dbReference type="Pfam" id="PF03033">
    <property type="entry name" value="Glyco_transf_28"/>
    <property type="match status" value="1"/>
</dbReference>
<keyword evidence="2 10" id="KW-0132">Cell division</keyword>
<evidence type="ECO:0000256" key="6">
    <source>
        <dbReference type="ARBA" id="ARBA00022984"/>
    </source>
</evidence>
<comment type="similarity">
    <text evidence="10">Belongs to the glycosyltransferase 28 family. MurG subfamily.</text>
</comment>
<dbReference type="HAMAP" id="MF_00033">
    <property type="entry name" value="MurG"/>
    <property type="match status" value="1"/>
</dbReference>
<dbReference type="EMBL" id="PFAK01000040">
    <property type="protein sequence ID" value="PIR96216.1"/>
    <property type="molecule type" value="Genomic_DNA"/>
</dbReference>
<evidence type="ECO:0000256" key="2">
    <source>
        <dbReference type="ARBA" id="ARBA00022618"/>
    </source>
</evidence>
<protein>
    <recommendedName>
        <fullName evidence="10">UDP-N-acetylglucosamine--N-acetylmuramyl-(pentapeptide) pyrophosphoryl-undecaprenol N-acetylglucosamine transferase</fullName>
        <ecNumber evidence="10">2.4.1.227</ecNumber>
    </recommendedName>
    <alternativeName>
        <fullName evidence="10">Undecaprenyl-PP-MurNAc-pentapeptide-UDPGlcNAc GlcNAc transferase</fullName>
    </alternativeName>
</protein>
<feature type="domain" description="Glycosyltransferase family 28 N-terminal" evidence="11">
    <location>
        <begin position="3"/>
        <end position="141"/>
    </location>
</feature>
<dbReference type="Gene3D" id="3.40.50.2000">
    <property type="entry name" value="Glycogen Phosphorylase B"/>
    <property type="match status" value="2"/>
</dbReference>
<dbReference type="SUPFAM" id="SSF53756">
    <property type="entry name" value="UDP-Glycosyltransferase/glycogen phosphorylase"/>
    <property type="match status" value="1"/>
</dbReference>
<dbReference type="PANTHER" id="PTHR21015:SF22">
    <property type="entry name" value="GLYCOSYLTRANSFERASE"/>
    <property type="match status" value="1"/>
</dbReference>
<comment type="catalytic activity">
    <reaction evidence="10">
        <text>di-trans,octa-cis-undecaprenyl diphospho-N-acetyl-alpha-D-muramoyl-L-alanyl-D-glutamyl-meso-2,6-diaminopimeloyl-D-alanyl-D-alanine + UDP-N-acetyl-alpha-D-glucosamine = di-trans,octa-cis-undecaprenyl diphospho-[N-acetyl-alpha-D-glucosaminyl-(1-&gt;4)]-N-acetyl-alpha-D-muramoyl-L-alanyl-D-glutamyl-meso-2,6-diaminopimeloyl-D-alanyl-D-alanine + UDP + H(+)</text>
        <dbReference type="Rhea" id="RHEA:31227"/>
        <dbReference type="ChEBI" id="CHEBI:15378"/>
        <dbReference type="ChEBI" id="CHEBI:57705"/>
        <dbReference type="ChEBI" id="CHEBI:58223"/>
        <dbReference type="ChEBI" id="CHEBI:61387"/>
        <dbReference type="ChEBI" id="CHEBI:61388"/>
        <dbReference type="EC" id="2.4.1.227"/>
    </reaction>
</comment>
<dbReference type="InterPro" id="IPR007235">
    <property type="entry name" value="Glyco_trans_28_C"/>
</dbReference>
<evidence type="ECO:0000256" key="10">
    <source>
        <dbReference type="HAMAP-Rule" id="MF_00033"/>
    </source>
</evidence>
<dbReference type="GO" id="GO:0005886">
    <property type="term" value="C:plasma membrane"/>
    <property type="evidence" value="ECO:0007669"/>
    <property type="project" value="UniProtKB-SubCell"/>
</dbReference>
<name>A0A2H0VAU9_9BACT</name>
<keyword evidence="4 10" id="KW-0808">Transferase</keyword>
<feature type="binding site" evidence="10">
    <location>
        <position position="294"/>
    </location>
    <ligand>
        <name>UDP-N-acetyl-alpha-D-glucosamine</name>
        <dbReference type="ChEBI" id="CHEBI:57705"/>
    </ligand>
</feature>
<feature type="domain" description="Glycosyl transferase family 28 C-terminal" evidence="12">
    <location>
        <begin position="199"/>
        <end position="348"/>
    </location>
</feature>
<dbReference type="EC" id="2.4.1.227" evidence="10"/>
<keyword evidence="1 10" id="KW-1003">Cell membrane</keyword>
<comment type="pathway">
    <text evidence="10">Cell wall biogenesis; peptidoglycan biosynthesis.</text>
</comment>
<dbReference type="CDD" id="cd03785">
    <property type="entry name" value="GT28_MurG"/>
    <property type="match status" value="1"/>
</dbReference>
<accession>A0A2H0VAU9</accession>
<evidence type="ECO:0000256" key="9">
    <source>
        <dbReference type="ARBA" id="ARBA00023316"/>
    </source>
</evidence>
<comment type="subcellular location">
    <subcellularLocation>
        <location evidence="10">Cell membrane</location>
        <topology evidence="10">Peripheral membrane protein</topology>
        <orientation evidence="10">Cytoplasmic side</orientation>
    </subcellularLocation>
</comment>
<dbReference type="GO" id="GO:0051991">
    <property type="term" value="F:UDP-N-acetyl-D-glucosamine:N-acetylmuramoyl-L-alanyl-D-glutamyl-meso-2,6-diaminopimelyl-D-alanyl-D-alanine-diphosphoundecaprenol 4-beta-N-acetylglucosaminlytransferase activity"/>
    <property type="evidence" value="ECO:0007669"/>
    <property type="project" value="RHEA"/>
</dbReference>
<evidence type="ECO:0000313" key="14">
    <source>
        <dbReference type="Proteomes" id="UP000230922"/>
    </source>
</evidence>
<comment type="caution">
    <text evidence="13">The sequence shown here is derived from an EMBL/GenBank/DDBJ whole genome shotgun (WGS) entry which is preliminary data.</text>
</comment>
<dbReference type="UniPathway" id="UPA00219"/>
<organism evidence="13 14">
    <name type="scientific">Candidatus Doudnabacteria bacterium CG10_big_fil_rev_8_21_14_0_10_42_18</name>
    <dbReference type="NCBI Taxonomy" id="1974552"/>
    <lineage>
        <taxon>Bacteria</taxon>
        <taxon>Candidatus Doudnaibacteriota</taxon>
    </lineage>
</organism>
<evidence type="ECO:0000256" key="5">
    <source>
        <dbReference type="ARBA" id="ARBA00022960"/>
    </source>
</evidence>
<evidence type="ECO:0000256" key="8">
    <source>
        <dbReference type="ARBA" id="ARBA00023306"/>
    </source>
</evidence>
<dbReference type="GO" id="GO:0008360">
    <property type="term" value="P:regulation of cell shape"/>
    <property type="evidence" value="ECO:0007669"/>
    <property type="project" value="UniProtKB-KW"/>
</dbReference>
<keyword evidence="7 10" id="KW-0472">Membrane</keyword>
<dbReference type="GO" id="GO:0005975">
    <property type="term" value="P:carbohydrate metabolic process"/>
    <property type="evidence" value="ECO:0007669"/>
    <property type="project" value="InterPro"/>
</dbReference>
<evidence type="ECO:0000256" key="7">
    <source>
        <dbReference type="ARBA" id="ARBA00023136"/>
    </source>
</evidence>
<keyword evidence="9 10" id="KW-0961">Cell wall biogenesis/degradation</keyword>
<dbReference type="GO" id="GO:0009252">
    <property type="term" value="P:peptidoglycan biosynthetic process"/>
    <property type="evidence" value="ECO:0007669"/>
    <property type="project" value="UniProtKB-UniRule"/>
</dbReference>
<evidence type="ECO:0000313" key="13">
    <source>
        <dbReference type="EMBL" id="PIR96216.1"/>
    </source>
</evidence>
<keyword evidence="8 10" id="KW-0131">Cell cycle</keyword>
<dbReference type="Proteomes" id="UP000230922">
    <property type="component" value="Unassembled WGS sequence"/>
</dbReference>
<evidence type="ECO:0000256" key="4">
    <source>
        <dbReference type="ARBA" id="ARBA00022679"/>
    </source>
</evidence>
<sequence length="365" mass="40833">MKILLVGGSSGGSVAPLLAVAEEIQRQINKPSFLFVGTKTGPERILAEKTGIEFVSISAGKWRRYLSFKNILTPFLVFAGFLESLKILRKYKPNVIFGTGSFVQVPLIWAGWCLKIPAIIHQQDYVPSLANTLCQFAAKNITVTFQKSLRDFSSSFAMFYKTDSIEKVKYTGNPFRKRLLESDKQKAETHFGLKKEFPTLLVLGGGTGAEFFNELIIESLQKLSKTVQIIHITGRGKERPIKHENYTQLAFTTHMAEAYAAADFVLCRAGLSTLTELSALQKIAIVVPMPKSHQQANALYVFKKQAAIVLPQEHLDSEMLVDLIRKLLFEHKVQARIKHNIAKLMPKDAGKQIAKLIITNGNKRK</sequence>
<dbReference type="Pfam" id="PF04101">
    <property type="entry name" value="Glyco_tran_28_C"/>
    <property type="match status" value="1"/>
</dbReference>
<dbReference type="InterPro" id="IPR006009">
    <property type="entry name" value="GlcNAc_MurG"/>
</dbReference>
<keyword evidence="6 10" id="KW-0573">Peptidoglycan synthesis</keyword>
<evidence type="ECO:0000259" key="12">
    <source>
        <dbReference type="Pfam" id="PF04101"/>
    </source>
</evidence>
<comment type="caution">
    <text evidence="10">Lacks conserved residue(s) required for the propagation of feature annotation.</text>
</comment>
<dbReference type="GO" id="GO:0050511">
    <property type="term" value="F:undecaprenyldiphospho-muramoylpentapeptide beta-N-acetylglucosaminyltransferase activity"/>
    <property type="evidence" value="ECO:0007669"/>
    <property type="project" value="UniProtKB-UniRule"/>
</dbReference>
<reference evidence="14" key="1">
    <citation type="submission" date="2017-09" db="EMBL/GenBank/DDBJ databases">
        <title>Depth-based differentiation of microbial function through sediment-hosted aquifers and enrichment of novel symbionts in the deep terrestrial subsurface.</title>
        <authorList>
            <person name="Probst A.J."/>
            <person name="Ladd B."/>
            <person name="Jarett J.K."/>
            <person name="Geller-Mcgrath D.E."/>
            <person name="Sieber C.M.K."/>
            <person name="Emerson J.B."/>
            <person name="Anantharaman K."/>
            <person name="Thomas B.C."/>
            <person name="Malmstrom R."/>
            <person name="Stieglmeier M."/>
            <person name="Klingl A."/>
            <person name="Woyke T."/>
            <person name="Ryan C.M."/>
            <person name="Banfield J.F."/>
        </authorList>
    </citation>
    <scope>NUCLEOTIDE SEQUENCE [LARGE SCALE GENOMIC DNA]</scope>
</reference>
<proteinExistence type="inferred from homology"/>
<dbReference type="GO" id="GO:0051301">
    <property type="term" value="P:cell division"/>
    <property type="evidence" value="ECO:0007669"/>
    <property type="project" value="UniProtKB-KW"/>
</dbReference>